<feature type="compositionally biased region" description="Basic and acidic residues" evidence="1">
    <location>
        <begin position="24"/>
        <end position="35"/>
    </location>
</feature>
<sequence length="199" mass="22862">MTKEKTSSGKKKRNRLQQPVDPVEADRELQADSHAKNVIVDEPVQQQVDLYAQNVIVDEEDKEEQVARRQAKGKGPVLERTDTDTRIDVGQSHPVGEQTMARFFSELESLKKANAEIQRANYEKDLRIPEKMILADVEPANVSKAPEVPREIEAPQKDERSNKPWKRKLRFPFKPKKSNPEAREKASRSLKRQVRTARS</sequence>
<proteinExistence type="predicted"/>
<feature type="region of interest" description="Disordered" evidence="1">
    <location>
        <begin position="138"/>
        <end position="199"/>
    </location>
</feature>
<keyword evidence="3" id="KW-1185">Reference proteome</keyword>
<feature type="compositionally biased region" description="Basic and acidic residues" evidence="1">
    <location>
        <begin position="77"/>
        <end position="87"/>
    </location>
</feature>
<dbReference type="EMBL" id="JBJQOH010000001">
    <property type="protein sequence ID" value="KAL3701911.1"/>
    <property type="molecule type" value="Genomic_DNA"/>
</dbReference>
<feature type="compositionally biased region" description="Basic and acidic residues" evidence="1">
    <location>
        <begin position="147"/>
        <end position="162"/>
    </location>
</feature>
<evidence type="ECO:0000256" key="1">
    <source>
        <dbReference type="SAM" id="MobiDB-lite"/>
    </source>
</evidence>
<feature type="region of interest" description="Disordered" evidence="1">
    <location>
        <begin position="61"/>
        <end position="94"/>
    </location>
</feature>
<evidence type="ECO:0000313" key="2">
    <source>
        <dbReference type="EMBL" id="KAL3701911.1"/>
    </source>
</evidence>
<feature type="compositionally biased region" description="Basic residues" evidence="1">
    <location>
        <begin position="188"/>
        <end position="199"/>
    </location>
</feature>
<comment type="caution">
    <text evidence="2">The sequence shown here is derived from an EMBL/GenBank/DDBJ whole genome shotgun (WGS) entry which is preliminary data.</text>
</comment>
<accession>A0ABD3IF18</accession>
<dbReference type="AlphaFoldDB" id="A0ABD3IF18"/>
<evidence type="ECO:0000313" key="3">
    <source>
        <dbReference type="Proteomes" id="UP001633002"/>
    </source>
</evidence>
<organism evidence="2 3">
    <name type="scientific">Riccia sorocarpa</name>
    <dbReference type="NCBI Taxonomy" id="122646"/>
    <lineage>
        <taxon>Eukaryota</taxon>
        <taxon>Viridiplantae</taxon>
        <taxon>Streptophyta</taxon>
        <taxon>Embryophyta</taxon>
        <taxon>Marchantiophyta</taxon>
        <taxon>Marchantiopsida</taxon>
        <taxon>Marchantiidae</taxon>
        <taxon>Marchantiales</taxon>
        <taxon>Ricciaceae</taxon>
        <taxon>Riccia</taxon>
    </lineage>
</organism>
<dbReference type="Proteomes" id="UP001633002">
    <property type="component" value="Unassembled WGS sequence"/>
</dbReference>
<gene>
    <name evidence="2" type="ORF">R1sor_019933</name>
</gene>
<reference evidence="2 3" key="1">
    <citation type="submission" date="2024-09" db="EMBL/GenBank/DDBJ databases">
        <title>Chromosome-scale assembly of Riccia sorocarpa.</title>
        <authorList>
            <person name="Paukszto L."/>
        </authorList>
    </citation>
    <scope>NUCLEOTIDE SEQUENCE [LARGE SCALE GENOMIC DNA]</scope>
    <source>
        <strain evidence="2">LP-2024</strain>
        <tissue evidence="2">Aerial parts of the thallus</tissue>
    </source>
</reference>
<feature type="compositionally biased region" description="Basic and acidic residues" evidence="1">
    <location>
        <begin position="178"/>
        <end position="187"/>
    </location>
</feature>
<feature type="compositionally biased region" description="Basic residues" evidence="1">
    <location>
        <begin position="163"/>
        <end position="177"/>
    </location>
</feature>
<protein>
    <submittedName>
        <fullName evidence="2">Uncharacterized protein</fullName>
    </submittedName>
</protein>
<feature type="region of interest" description="Disordered" evidence="1">
    <location>
        <begin position="1"/>
        <end position="36"/>
    </location>
</feature>
<name>A0ABD3IF18_9MARC</name>